<dbReference type="InterPro" id="IPR044929">
    <property type="entry name" value="DNA/RNA_non-sp_Endonuclease_sf"/>
</dbReference>
<name>A0A9D2CGL2_9ACTN</name>
<reference evidence="2" key="1">
    <citation type="journal article" date="2021" name="PeerJ">
        <title>Extensive microbial diversity within the chicken gut microbiome revealed by metagenomics and culture.</title>
        <authorList>
            <person name="Gilroy R."/>
            <person name="Ravi A."/>
            <person name="Getino M."/>
            <person name="Pursley I."/>
            <person name="Horton D.L."/>
            <person name="Alikhan N.F."/>
            <person name="Baker D."/>
            <person name="Gharbi K."/>
            <person name="Hall N."/>
            <person name="Watson M."/>
            <person name="Adriaenssens E.M."/>
            <person name="Foster-Nyarko E."/>
            <person name="Jarju S."/>
            <person name="Secka A."/>
            <person name="Antonio M."/>
            <person name="Oren A."/>
            <person name="Chaudhuri R.R."/>
            <person name="La Ragione R."/>
            <person name="Hildebrand F."/>
            <person name="Pallen M.J."/>
        </authorList>
    </citation>
    <scope>NUCLEOTIDE SEQUENCE</scope>
    <source>
        <strain evidence="2">ChiHjej10B9-743</strain>
    </source>
</reference>
<dbReference type="GO" id="GO:0004519">
    <property type="term" value="F:endonuclease activity"/>
    <property type="evidence" value="ECO:0007669"/>
    <property type="project" value="UniProtKB-KW"/>
</dbReference>
<feature type="domain" description="Type VII secretion system protein EssD-like" evidence="1">
    <location>
        <begin position="86"/>
        <end position="229"/>
    </location>
</feature>
<evidence type="ECO:0000313" key="3">
    <source>
        <dbReference type="Proteomes" id="UP000824133"/>
    </source>
</evidence>
<dbReference type="Pfam" id="PF13930">
    <property type="entry name" value="Endonuclea_NS_2"/>
    <property type="match status" value="1"/>
</dbReference>
<organism evidence="2 3">
    <name type="scientific">Candidatus Olsenella excrementavium</name>
    <dbReference type="NCBI Taxonomy" id="2838709"/>
    <lineage>
        <taxon>Bacteria</taxon>
        <taxon>Bacillati</taxon>
        <taxon>Actinomycetota</taxon>
        <taxon>Coriobacteriia</taxon>
        <taxon>Coriobacteriales</taxon>
        <taxon>Atopobiaceae</taxon>
        <taxon>Olsenella</taxon>
    </lineage>
</organism>
<accession>A0A9D2CGL2</accession>
<evidence type="ECO:0000313" key="2">
    <source>
        <dbReference type="EMBL" id="HIY80008.1"/>
    </source>
</evidence>
<dbReference type="Proteomes" id="UP000824133">
    <property type="component" value="Unassembled WGS sequence"/>
</dbReference>
<protein>
    <submittedName>
        <fullName evidence="2">DNA/RNA non-specific endonuclease</fullName>
    </submittedName>
</protein>
<gene>
    <name evidence="2" type="ORF">IAA42_06195</name>
</gene>
<sequence length="260" mass="28794">MTRQSSNSPRRTPPRGPLALVAALLVALATAFGSGAVSLPASQSASLGQASERQATYTQWDEDEYPEYYRIVGDAVVDLELDPEEIHYEGLDDLGRTGRVAACVTLDMAREGSDREREDMSWIHPSGWGHNREVDIVMPDGDTYHGALFNRSHLLAKSLGGEEVPENMVTGTRTQNVGDNHGQDGGMAYAEEIARDWLWDHRDGTVYYSATPVYEDDELVCRSVIVDVRTSDGSIDQEIEVFNAVGGYEIDYETGRFWEV</sequence>
<evidence type="ECO:0000259" key="1">
    <source>
        <dbReference type="Pfam" id="PF13930"/>
    </source>
</evidence>
<keyword evidence="2" id="KW-0540">Nuclease</keyword>
<dbReference type="AlphaFoldDB" id="A0A9D2CGL2"/>
<dbReference type="EMBL" id="DXCP01000045">
    <property type="protein sequence ID" value="HIY80008.1"/>
    <property type="molecule type" value="Genomic_DNA"/>
</dbReference>
<dbReference type="InterPro" id="IPR044927">
    <property type="entry name" value="Endonuclea_NS_2"/>
</dbReference>
<reference evidence="2" key="2">
    <citation type="submission" date="2021-04" db="EMBL/GenBank/DDBJ databases">
        <authorList>
            <person name="Gilroy R."/>
        </authorList>
    </citation>
    <scope>NUCLEOTIDE SEQUENCE</scope>
    <source>
        <strain evidence="2">ChiHjej10B9-743</strain>
    </source>
</reference>
<comment type="caution">
    <text evidence="2">The sequence shown here is derived from an EMBL/GenBank/DDBJ whole genome shotgun (WGS) entry which is preliminary data.</text>
</comment>
<proteinExistence type="predicted"/>
<dbReference type="Gene3D" id="3.40.570.10">
    <property type="entry name" value="Extracellular Endonuclease, subunit A"/>
    <property type="match status" value="1"/>
</dbReference>
<keyword evidence="2" id="KW-0378">Hydrolase</keyword>
<keyword evidence="2" id="KW-0255">Endonuclease</keyword>